<protein>
    <submittedName>
        <fullName evidence="1">Uncharacterized protein</fullName>
    </submittedName>
</protein>
<keyword evidence="2" id="KW-1185">Reference proteome</keyword>
<comment type="caution">
    <text evidence="1">The sequence shown here is derived from an EMBL/GenBank/DDBJ whole genome shotgun (WGS) entry which is preliminary data.</text>
</comment>
<accession>A0ABS8ST84</accession>
<name>A0ABS8ST84_DATST</name>
<proteinExistence type="predicted"/>
<evidence type="ECO:0000313" key="2">
    <source>
        <dbReference type="Proteomes" id="UP000823775"/>
    </source>
</evidence>
<dbReference type="Proteomes" id="UP000823775">
    <property type="component" value="Unassembled WGS sequence"/>
</dbReference>
<sequence length="163" mass="19132">MKMIHIQKRMEGDTFNIESKPPYLLFLVVLVELEMKKIILDELKASRSTIKKTSKIDLNMIQILEKIEDLKAQVEERDVEKVQHKHDEILKDLQRRTVNLAYEAELSIDSIPVQYNALWHFFCSLPAIIEEIKHIRAEVTETRFHNLPLKPFSMVKASVYNST</sequence>
<organism evidence="1 2">
    <name type="scientific">Datura stramonium</name>
    <name type="common">Jimsonweed</name>
    <name type="synonym">Common thornapple</name>
    <dbReference type="NCBI Taxonomy" id="4076"/>
    <lineage>
        <taxon>Eukaryota</taxon>
        <taxon>Viridiplantae</taxon>
        <taxon>Streptophyta</taxon>
        <taxon>Embryophyta</taxon>
        <taxon>Tracheophyta</taxon>
        <taxon>Spermatophyta</taxon>
        <taxon>Magnoliopsida</taxon>
        <taxon>eudicotyledons</taxon>
        <taxon>Gunneridae</taxon>
        <taxon>Pentapetalae</taxon>
        <taxon>asterids</taxon>
        <taxon>lamiids</taxon>
        <taxon>Solanales</taxon>
        <taxon>Solanaceae</taxon>
        <taxon>Solanoideae</taxon>
        <taxon>Datureae</taxon>
        <taxon>Datura</taxon>
    </lineage>
</organism>
<gene>
    <name evidence="1" type="ORF">HAX54_048116</name>
</gene>
<dbReference type="EMBL" id="JACEIK010000790">
    <property type="protein sequence ID" value="MCD7462239.1"/>
    <property type="molecule type" value="Genomic_DNA"/>
</dbReference>
<evidence type="ECO:0000313" key="1">
    <source>
        <dbReference type="EMBL" id="MCD7462239.1"/>
    </source>
</evidence>
<reference evidence="1 2" key="1">
    <citation type="journal article" date="2021" name="BMC Genomics">
        <title>Datura genome reveals duplications of psychoactive alkaloid biosynthetic genes and high mutation rate following tissue culture.</title>
        <authorList>
            <person name="Rajewski A."/>
            <person name="Carter-House D."/>
            <person name="Stajich J."/>
            <person name="Litt A."/>
        </authorList>
    </citation>
    <scope>NUCLEOTIDE SEQUENCE [LARGE SCALE GENOMIC DNA]</scope>
    <source>
        <strain evidence="1">AR-01</strain>
    </source>
</reference>